<protein>
    <recommendedName>
        <fullName evidence="4">DUF4201 domain-containing protein</fullName>
    </recommendedName>
</protein>
<dbReference type="VEuPathDB" id="TrichDB:TRFO_13324"/>
<evidence type="ECO:0000256" key="1">
    <source>
        <dbReference type="SAM" id="Coils"/>
    </source>
</evidence>
<keyword evidence="3" id="KW-1185">Reference proteome</keyword>
<evidence type="ECO:0008006" key="4">
    <source>
        <dbReference type="Google" id="ProtNLM"/>
    </source>
</evidence>
<keyword evidence="1" id="KW-0175">Coiled coil</keyword>
<organism evidence="2 3">
    <name type="scientific">Tritrichomonas foetus</name>
    <dbReference type="NCBI Taxonomy" id="1144522"/>
    <lineage>
        <taxon>Eukaryota</taxon>
        <taxon>Metamonada</taxon>
        <taxon>Parabasalia</taxon>
        <taxon>Tritrichomonadida</taxon>
        <taxon>Tritrichomonadidae</taxon>
        <taxon>Tritrichomonas</taxon>
    </lineage>
</organism>
<dbReference type="GeneID" id="94831885"/>
<feature type="coiled-coil region" evidence="1">
    <location>
        <begin position="309"/>
        <end position="375"/>
    </location>
</feature>
<reference evidence="2" key="1">
    <citation type="submission" date="2016-10" db="EMBL/GenBank/DDBJ databases">
        <authorList>
            <person name="Benchimol M."/>
            <person name="Almeida L.G."/>
            <person name="Vasconcelos A.T."/>
            <person name="Perreira-Neves A."/>
            <person name="Rosa I.A."/>
            <person name="Tasca T."/>
            <person name="Bogo M.R."/>
            <person name="de Souza W."/>
        </authorList>
    </citation>
    <scope>NUCLEOTIDE SEQUENCE [LARGE SCALE GENOMIC DNA]</scope>
    <source>
        <strain evidence="2">K</strain>
    </source>
</reference>
<feature type="coiled-coil region" evidence="1">
    <location>
        <begin position="142"/>
        <end position="176"/>
    </location>
</feature>
<gene>
    <name evidence="2" type="ORF">TRFO_13324</name>
</gene>
<evidence type="ECO:0000313" key="2">
    <source>
        <dbReference type="EMBL" id="OHT16309.1"/>
    </source>
</evidence>
<comment type="caution">
    <text evidence="2">The sequence shown here is derived from an EMBL/GenBank/DDBJ whole genome shotgun (WGS) entry which is preliminary data.</text>
</comment>
<dbReference type="Proteomes" id="UP000179807">
    <property type="component" value="Unassembled WGS sequence"/>
</dbReference>
<dbReference type="RefSeq" id="XP_068369445.1">
    <property type="nucleotide sequence ID" value="XM_068497181.1"/>
</dbReference>
<dbReference type="OrthoDB" id="10573203at2759"/>
<dbReference type="EMBL" id="MLAK01000123">
    <property type="protein sequence ID" value="OHT16309.1"/>
    <property type="molecule type" value="Genomic_DNA"/>
</dbReference>
<accession>A0A1J4L315</accession>
<evidence type="ECO:0000313" key="3">
    <source>
        <dbReference type="Proteomes" id="UP000179807"/>
    </source>
</evidence>
<proteinExistence type="predicted"/>
<sequence length="422" mass="49521">MRDQIEAKEAEVVRLREALERDNEVDMSKVPDELKRLQRAFDQVQRICAERIAPIQNEFNKQASKHEAKQQYMDAMEEIAKERFEFLHKMNNKADDTTARLEDPVVKPVEETPIFPLSKEAGQLETELANLHRNSLLDSYSEKQFKKLNDEIQRNMKDAEFEEKKEERRVDTAKKDIAVRCNRPKPPKITQEWIDAQKNLTKNQIFLTEVNNAIKLFNDEAQKLVSQNRIQNDKLSTLRDEFASLQRFLPGEDGAFHDKDSMSRSEMTTKSMENDKLNMKLLVQKGKYKIEKSRLESIQEKLKTFPPTIKASQDSLQKTKNRRKEVEIDVENSNLARAELLSHQIFLEDQRNLMKERIAEQRDKLRATYERTKKLKLILKKQQMIIALNDELYALKKMNLERVAGTVSNLLKINSDIDQFQD</sequence>
<dbReference type="AlphaFoldDB" id="A0A1J4L315"/>
<name>A0A1J4L315_9EUKA</name>